<reference evidence="1" key="2">
    <citation type="journal article" date="2015" name="Fish Shellfish Immunol.">
        <title>Early steps in the European eel (Anguilla anguilla)-Vibrio vulnificus interaction in the gills: Role of the RtxA13 toxin.</title>
        <authorList>
            <person name="Callol A."/>
            <person name="Pajuelo D."/>
            <person name="Ebbesson L."/>
            <person name="Teles M."/>
            <person name="MacKenzie S."/>
            <person name="Amaro C."/>
        </authorList>
    </citation>
    <scope>NUCLEOTIDE SEQUENCE</scope>
</reference>
<protein>
    <submittedName>
        <fullName evidence="1">Uncharacterized protein</fullName>
    </submittedName>
</protein>
<evidence type="ECO:0000313" key="1">
    <source>
        <dbReference type="EMBL" id="JAH44834.1"/>
    </source>
</evidence>
<dbReference type="EMBL" id="GBXM01063743">
    <property type="protein sequence ID" value="JAH44834.1"/>
    <property type="molecule type" value="Transcribed_RNA"/>
</dbReference>
<organism evidence="1">
    <name type="scientific">Anguilla anguilla</name>
    <name type="common">European freshwater eel</name>
    <name type="synonym">Muraena anguilla</name>
    <dbReference type="NCBI Taxonomy" id="7936"/>
    <lineage>
        <taxon>Eukaryota</taxon>
        <taxon>Metazoa</taxon>
        <taxon>Chordata</taxon>
        <taxon>Craniata</taxon>
        <taxon>Vertebrata</taxon>
        <taxon>Euteleostomi</taxon>
        <taxon>Actinopterygii</taxon>
        <taxon>Neopterygii</taxon>
        <taxon>Teleostei</taxon>
        <taxon>Anguilliformes</taxon>
        <taxon>Anguillidae</taxon>
        <taxon>Anguilla</taxon>
    </lineage>
</organism>
<name>A0A0E9SU08_ANGAN</name>
<proteinExistence type="predicted"/>
<dbReference type="AlphaFoldDB" id="A0A0E9SU08"/>
<sequence>MHLNMLYNFTIGTTYVRHIVCPPFRPFSWGWKFSPLNV</sequence>
<accession>A0A0E9SU08</accession>
<reference evidence="1" key="1">
    <citation type="submission" date="2014-11" db="EMBL/GenBank/DDBJ databases">
        <authorList>
            <person name="Amaro Gonzalez C."/>
        </authorList>
    </citation>
    <scope>NUCLEOTIDE SEQUENCE</scope>
</reference>